<organism evidence="1 2">
    <name type="scientific">Tanacetum coccineum</name>
    <dbReference type="NCBI Taxonomy" id="301880"/>
    <lineage>
        <taxon>Eukaryota</taxon>
        <taxon>Viridiplantae</taxon>
        <taxon>Streptophyta</taxon>
        <taxon>Embryophyta</taxon>
        <taxon>Tracheophyta</taxon>
        <taxon>Spermatophyta</taxon>
        <taxon>Magnoliopsida</taxon>
        <taxon>eudicotyledons</taxon>
        <taxon>Gunneridae</taxon>
        <taxon>Pentapetalae</taxon>
        <taxon>asterids</taxon>
        <taxon>campanulids</taxon>
        <taxon>Asterales</taxon>
        <taxon>Asteraceae</taxon>
        <taxon>Asteroideae</taxon>
        <taxon>Anthemideae</taxon>
        <taxon>Anthemidinae</taxon>
        <taxon>Tanacetum</taxon>
    </lineage>
</organism>
<evidence type="ECO:0000313" key="2">
    <source>
        <dbReference type="Proteomes" id="UP001151760"/>
    </source>
</evidence>
<dbReference type="EMBL" id="BQNB010009728">
    <property type="protein sequence ID" value="GJS67584.1"/>
    <property type="molecule type" value="Genomic_DNA"/>
</dbReference>
<reference evidence="1" key="2">
    <citation type="submission" date="2022-01" db="EMBL/GenBank/DDBJ databases">
        <authorList>
            <person name="Yamashiro T."/>
            <person name="Shiraishi A."/>
            <person name="Satake H."/>
            <person name="Nakayama K."/>
        </authorList>
    </citation>
    <scope>NUCLEOTIDE SEQUENCE</scope>
</reference>
<gene>
    <name evidence="1" type="ORF">Tco_0682148</name>
</gene>
<keyword evidence="2" id="KW-1185">Reference proteome</keyword>
<accession>A0ABQ4XQC8</accession>
<reference evidence="1" key="1">
    <citation type="journal article" date="2022" name="Int. J. Mol. Sci.">
        <title>Draft Genome of Tanacetum Coccineum: Genomic Comparison of Closely Related Tanacetum-Family Plants.</title>
        <authorList>
            <person name="Yamashiro T."/>
            <person name="Shiraishi A."/>
            <person name="Nakayama K."/>
            <person name="Satake H."/>
        </authorList>
    </citation>
    <scope>NUCLEOTIDE SEQUENCE</scope>
</reference>
<comment type="caution">
    <text evidence="1">The sequence shown here is derived from an EMBL/GenBank/DDBJ whole genome shotgun (WGS) entry which is preliminary data.</text>
</comment>
<proteinExistence type="predicted"/>
<evidence type="ECO:0000313" key="1">
    <source>
        <dbReference type="EMBL" id="GJS67584.1"/>
    </source>
</evidence>
<name>A0ABQ4XQC8_9ASTR</name>
<evidence type="ECO:0008006" key="3">
    <source>
        <dbReference type="Google" id="ProtNLM"/>
    </source>
</evidence>
<protein>
    <recommendedName>
        <fullName evidence="3">Transposase (Putative), gypsy type</fullName>
    </recommendedName>
</protein>
<sequence>MGEEKIKSAFEEFKKYEDDRIEQRYAEMDARLDKLSIDFDKELYPHMLTAIAGCRWVNGHGLRLAVMKCAESPELRQAFANVVSAGLVKVMSEGLKHGIEHGKASRDLAAIEAYAPKANSKYVKALQDLKDLKYPLVDQLEKLKDTPMELIMASLHLESDSGEDASSGSS</sequence>
<dbReference type="Proteomes" id="UP001151760">
    <property type="component" value="Unassembled WGS sequence"/>
</dbReference>